<dbReference type="EMBL" id="CP158253">
    <property type="protein sequence ID" value="XDJ44742.1"/>
    <property type="molecule type" value="Genomic_DNA"/>
</dbReference>
<evidence type="ECO:0000313" key="20">
    <source>
        <dbReference type="EMBL" id="XDJ80281.1"/>
    </source>
</evidence>
<protein>
    <recommendedName>
        <fullName evidence="5">NADH-quinone oxidoreductase subunit N</fullName>
        <ecNumber evidence="5">7.1.1.-</ecNumber>
    </recommendedName>
    <alternativeName>
        <fullName evidence="5">NADH dehydrogenase I subunit N</fullName>
    </alternativeName>
    <alternativeName>
        <fullName evidence="5">NDH-1 subunit N</fullName>
    </alternativeName>
</protein>
<dbReference type="GO" id="GO:0012505">
    <property type="term" value="C:endomembrane system"/>
    <property type="evidence" value="ECO:0007669"/>
    <property type="project" value="UniProtKB-SubCell"/>
</dbReference>
<dbReference type="GO" id="GO:0050136">
    <property type="term" value="F:NADH dehydrogenase (quinone) (non-electrogenic) activity"/>
    <property type="evidence" value="ECO:0007669"/>
    <property type="project" value="UniProtKB-UniRule"/>
</dbReference>
<dbReference type="EMBL" id="CP158259">
    <property type="protein sequence ID" value="XDJ60536.1"/>
    <property type="molecule type" value="Genomic_DNA"/>
</dbReference>
<dbReference type="GO" id="GO:0008137">
    <property type="term" value="F:NADH dehydrogenase (ubiquinone) activity"/>
    <property type="evidence" value="ECO:0007669"/>
    <property type="project" value="InterPro"/>
</dbReference>
<evidence type="ECO:0000313" key="14">
    <source>
        <dbReference type="EMBL" id="XDJ56036.1"/>
    </source>
</evidence>
<dbReference type="EMBL" id="CP158267">
    <property type="protein sequence ID" value="XDJ80281.1"/>
    <property type="molecule type" value="Genomic_DNA"/>
</dbReference>
<dbReference type="PANTHER" id="PTHR22773">
    <property type="entry name" value="NADH DEHYDROGENASE"/>
    <property type="match status" value="1"/>
</dbReference>
<organism evidence="10">
    <name type="scientific">Castellaniella ginsengisoli</name>
    <dbReference type="NCBI Taxonomy" id="546114"/>
    <lineage>
        <taxon>Bacteria</taxon>
        <taxon>Pseudomonadati</taxon>
        <taxon>Pseudomonadota</taxon>
        <taxon>Betaproteobacteria</taxon>
        <taxon>Burkholderiales</taxon>
        <taxon>Alcaligenaceae</taxon>
        <taxon>Castellaniella</taxon>
    </lineage>
</organism>
<keyword evidence="4 5" id="KW-0472">Membrane</keyword>
<dbReference type="GO" id="GO:0005886">
    <property type="term" value="C:plasma membrane"/>
    <property type="evidence" value="ECO:0007669"/>
    <property type="project" value="UniProtKB-SubCell"/>
</dbReference>
<dbReference type="GO" id="GO:0048038">
    <property type="term" value="F:quinone binding"/>
    <property type="evidence" value="ECO:0007669"/>
    <property type="project" value="UniProtKB-KW"/>
</dbReference>
<keyword evidence="5" id="KW-0813">Transport</keyword>
<feature type="transmembrane region" description="Helical" evidence="5">
    <location>
        <begin position="338"/>
        <end position="359"/>
    </location>
</feature>
<dbReference type="Pfam" id="PF00361">
    <property type="entry name" value="Proton_antipo_M"/>
    <property type="match status" value="1"/>
</dbReference>
<dbReference type="NCBIfam" id="NF004442">
    <property type="entry name" value="PRK05777.1-5"/>
    <property type="match status" value="1"/>
</dbReference>
<dbReference type="EMBL" id="CP158260">
    <property type="protein sequence ID" value="XDJ64848.1"/>
    <property type="molecule type" value="Genomic_DNA"/>
</dbReference>
<dbReference type="EMBL" id="CP158262">
    <property type="protein sequence ID" value="XDJ70093.1"/>
    <property type="molecule type" value="Genomic_DNA"/>
</dbReference>
<keyword evidence="23" id="KW-1185">Reference proteome</keyword>
<comment type="catalytic activity">
    <reaction evidence="5">
        <text>a quinone + NADH + 5 H(+)(in) = a quinol + NAD(+) + 4 H(+)(out)</text>
        <dbReference type="Rhea" id="RHEA:57888"/>
        <dbReference type="ChEBI" id="CHEBI:15378"/>
        <dbReference type="ChEBI" id="CHEBI:24646"/>
        <dbReference type="ChEBI" id="CHEBI:57540"/>
        <dbReference type="ChEBI" id="CHEBI:57945"/>
        <dbReference type="ChEBI" id="CHEBI:132124"/>
    </reaction>
</comment>
<evidence type="ECO:0000313" key="10">
    <source>
        <dbReference type="EMBL" id="XDJ44742.1"/>
    </source>
</evidence>
<evidence type="ECO:0000313" key="8">
    <source>
        <dbReference type="EMBL" id="GAA0778364.1"/>
    </source>
</evidence>
<evidence type="ECO:0000259" key="7">
    <source>
        <dbReference type="Pfam" id="PF00361"/>
    </source>
</evidence>
<feature type="transmembrane region" description="Helical" evidence="5">
    <location>
        <begin position="110"/>
        <end position="127"/>
    </location>
</feature>
<gene>
    <name evidence="5 10" type="primary">nuoN</name>
    <name evidence="17" type="ORF">ABRY91_08215</name>
    <name evidence="15" type="ORF">ABRY92_11145</name>
    <name evidence="18" type="ORF">ABRY94_04710</name>
    <name evidence="21" type="ORF">ABRY96_06495</name>
    <name evidence="19" type="ORF">ABRY97_07810</name>
    <name evidence="9" type="ORF">ABRY99_04920</name>
    <name evidence="14" type="ORF">ABRZ00_02305</name>
    <name evidence="13" type="ORF">ABRZ01_02665</name>
    <name evidence="10" type="ORF">ABRZ02_00085</name>
    <name evidence="16" type="ORF">ABRZ03_05850</name>
    <name evidence="11" type="ORF">ABRZ04_03080</name>
    <name evidence="20" type="ORF">ABRZ07_01835</name>
    <name evidence="22" type="ORF">ABRZ08_09680</name>
    <name evidence="12" type="ORF">ABRZ09_04890</name>
    <name evidence="8" type="ORF">GCM10009108_15220</name>
</gene>
<dbReference type="GeneID" id="93066329"/>
<evidence type="ECO:0000256" key="5">
    <source>
        <dbReference type="HAMAP-Rule" id="MF_00445"/>
    </source>
</evidence>
<dbReference type="EMBL" id="CP158257">
    <property type="protein sequence ID" value="XDJ56036.1"/>
    <property type="molecule type" value="Genomic_DNA"/>
</dbReference>
<evidence type="ECO:0000256" key="2">
    <source>
        <dbReference type="ARBA" id="ARBA00022692"/>
    </source>
</evidence>
<feature type="transmembrane region" description="Helical" evidence="5">
    <location>
        <begin position="206"/>
        <end position="231"/>
    </location>
</feature>
<dbReference type="InterPro" id="IPR001750">
    <property type="entry name" value="ND/Mrp_TM"/>
</dbReference>
<dbReference type="NCBIfam" id="TIGR01770">
    <property type="entry name" value="NDH_I_N"/>
    <property type="match status" value="1"/>
</dbReference>
<dbReference type="EMBL" id="CP158256">
    <property type="protein sequence ID" value="XDJ53423.1"/>
    <property type="molecule type" value="Genomic_DNA"/>
</dbReference>
<feature type="transmembrane region" description="Helical" evidence="5">
    <location>
        <begin position="302"/>
        <end position="323"/>
    </location>
</feature>
<feature type="transmembrane region" description="Helical" evidence="5">
    <location>
        <begin position="380"/>
        <end position="403"/>
    </location>
</feature>
<dbReference type="EMBL" id="CP158261">
    <property type="protein sequence ID" value="XDJ65424.1"/>
    <property type="molecule type" value="Genomic_DNA"/>
</dbReference>
<dbReference type="EMBL" id="CP158255">
    <property type="protein sequence ID" value="XDJ51193.1"/>
    <property type="molecule type" value="Genomic_DNA"/>
</dbReference>
<evidence type="ECO:0000256" key="6">
    <source>
        <dbReference type="RuleBase" id="RU000320"/>
    </source>
</evidence>
<evidence type="ECO:0000256" key="3">
    <source>
        <dbReference type="ARBA" id="ARBA00022989"/>
    </source>
</evidence>
<dbReference type="HAMAP" id="MF_00445">
    <property type="entry name" value="NDH1_NuoN_1"/>
    <property type="match status" value="1"/>
</dbReference>
<comment type="function">
    <text evidence="5">NDH-1 shuttles electrons from NADH, via FMN and iron-sulfur (Fe-S) centers, to quinones in the respiratory chain. The immediate electron acceptor for the enzyme in this species is believed to be ubiquinone. Couples the redox reaction to proton translocation (for every two electrons transferred, four hydrogen ions are translocated across the cytoplasmic membrane), and thus conserves the redox energy in a proton gradient.</text>
</comment>
<evidence type="ECO:0000313" key="13">
    <source>
        <dbReference type="EMBL" id="XDJ53423.1"/>
    </source>
</evidence>
<evidence type="ECO:0000313" key="16">
    <source>
        <dbReference type="EMBL" id="XDJ64848.1"/>
    </source>
</evidence>
<reference evidence="8" key="1">
    <citation type="journal article" date="2014" name="Int. J. Syst. Evol. Microbiol.">
        <title>Complete genome of a new Firmicutes species belonging to the dominant human colonic microbiota ('Ruminococcus bicirculans') reveals two chromosomes and a selective capacity to utilize plant glucans.</title>
        <authorList>
            <consortium name="NISC Comparative Sequencing Program"/>
            <person name="Wegmann U."/>
            <person name="Louis P."/>
            <person name="Goesmann A."/>
            <person name="Henrissat B."/>
            <person name="Duncan S.H."/>
            <person name="Flint H.J."/>
        </authorList>
    </citation>
    <scope>NUCLEOTIDE SEQUENCE</scope>
    <source>
        <strain evidence="8">JCM 15515</strain>
    </source>
</reference>
<feature type="transmembrane region" description="Helical" evidence="5">
    <location>
        <begin position="415"/>
        <end position="435"/>
    </location>
</feature>
<dbReference type="GO" id="GO:0042773">
    <property type="term" value="P:ATP synthesis coupled electron transport"/>
    <property type="evidence" value="ECO:0007669"/>
    <property type="project" value="InterPro"/>
</dbReference>
<feature type="transmembrane region" description="Helical" evidence="5">
    <location>
        <begin position="38"/>
        <end position="57"/>
    </location>
</feature>
<evidence type="ECO:0000313" key="18">
    <source>
        <dbReference type="EMBL" id="XDJ70093.1"/>
    </source>
</evidence>
<dbReference type="InterPro" id="IPR010096">
    <property type="entry name" value="NADH-Q_OxRdtase_suN/2"/>
</dbReference>
<feature type="transmembrane region" description="Helical" evidence="5">
    <location>
        <begin position="77"/>
        <end position="98"/>
    </location>
</feature>
<feature type="transmembrane region" description="Helical" evidence="5">
    <location>
        <begin position="243"/>
        <end position="264"/>
    </location>
</feature>
<keyword evidence="5" id="KW-1278">Translocase</keyword>
<evidence type="ECO:0000313" key="21">
    <source>
        <dbReference type="EMBL" id="XDJ83846.1"/>
    </source>
</evidence>
<feature type="transmembrane region" description="Helical" evidence="5">
    <location>
        <begin position="276"/>
        <end position="295"/>
    </location>
</feature>
<feature type="domain" description="NADH:quinone oxidoreductase/Mrp antiporter transmembrane" evidence="7">
    <location>
        <begin position="127"/>
        <end position="429"/>
    </location>
</feature>
<evidence type="ECO:0000313" key="9">
    <source>
        <dbReference type="EMBL" id="XDJ42911.1"/>
    </source>
</evidence>
<feature type="transmembrane region" description="Helical" evidence="5">
    <location>
        <begin position="133"/>
        <end position="150"/>
    </location>
</feature>
<dbReference type="EMBL" id="BAAAEX010000009">
    <property type="protein sequence ID" value="GAA0778364.1"/>
    <property type="molecule type" value="Genomic_DNA"/>
</dbReference>
<keyword evidence="5" id="KW-1003">Cell membrane</keyword>
<keyword evidence="5" id="KW-0830">Ubiquinone</keyword>
<reference evidence="23" key="2">
    <citation type="journal article" date="2019" name="Int. J. Syst. Evol. Microbiol.">
        <title>The Global Catalogue of Microorganisms (GCM) 10K type strain sequencing project: providing services to taxonomists for standard genome sequencing and annotation.</title>
        <authorList>
            <consortium name="The Broad Institute Genomics Platform"/>
            <consortium name="The Broad Institute Genome Sequencing Center for Infectious Disease"/>
            <person name="Wu L."/>
            <person name="Ma J."/>
        </authorList>
    </citation>
    <scope>NUCLEOTIDE SEQUENCE [LARGE SCALE GENOMIC DNA]</scope>
    <source>
        <strain evidence="23">JCM 15515</strain>
    </source>
</reference>
<dbReference type="EC" id="7.1.1.-" evidence="5"/>
<dbReference type="EMBL" id="CP158252">
    <property type="protein sequence ID" value="XDJ42911.1"/>
    <property type="molecule type" value="Genomic_DNA"/>
</dbReference>
<keyword evidence="2 5" id="KW-0812">Transmembrane</keyword>
<evidence type="ECO:0000313" key="22">
    <source>
        <dbReference type="EMBL" id="XDJ84496.1"/>
    </source>
</evidence>
<accession>A0AB39CQS8</accession>
<dbReference type="AlphaFoldDB" id="A0AB39CQS8"/>
<comment type="subcellular location">
    <subcellularLocation>
        <location evidence="5">Cell membrane</location>
        <topology evidence="5">Multi-pass membrane protein</topology>
    </subcellularLocation>
    <subcellularLocation>
        <location evidence="1">Endomembrane system</location>
        <topology evidence="1">Multi-pass membrane protein</topology>
    </subcellularLocation>
    <subcellularLocation>
        <location evidence="6">Membrane</location>
        <topology evidence="6">Multi-pass membrane protein</topology>
    </subcellularLocation>
</comment>
<keyword evidence="5" id="KW-0874">Quinone</keyword>
<reference evidence="8" key="3">
    <citation type="submission" date="2023-12" db="EMBL/GenBank/DDBJ databases">
        <authorList>
            <person name="Sun Q."/>
            <person name="Inoue M."/>
        </authorList>
    </citation>
    <scope>NUCLEOTIDE SEQUENCE</scope>
    <source>
        <strain evidence="8">JCM 15515</strain>
    </source>
</reference>
<dbReference type="EMBL" id="CP158266">
    <property type="protein sequence ID" value="XDJ83846.1"/>
    <property type="molecule type" value="Genomic_DNA"/>
</dbReference>
<evidence type="ECO:0000313" key="11">
    <source>
        <dbReference type="EMBL" id="XDJ48060.1"/>
    </source>
</evidence>
<name>A0AB39CQS8_9BURK</name>
<dbReference type="Proteomes" id="UP001500573">
    <property type="component" value="Unassembled WGS sequence"/>
</dbReference>
<evidence type="ECO:0000313" key="23">
    <source>
        <dbReference type="Proteomes" id="UP001500573"/>
    </source>
</evidence>
<dbReference type="EMBL" id="CP158268">
    <property type="protein sequence ID" value="XDJ84496.1"/>
    <property type="molecule type" value="Genomic_DNA"/>
</dbReference>
<dbReference type="KEGG" id="cgin:ABRZ00_02305"/>
<proteinExistence type="inferred from homology"/>
<dbReference type="EMBL" id="CP158254">
    <property type="protein sequence ID" value="XDJ48060.1"/>
    <property type="molecule type" value="Genomic_DNA"/>
</dbReference>
<feature type="transmembrane region" description="Helical" evidence="5">
    <location>
        <begin position="468"/>
        <end position="488"/>
    </location>
</feature>
<evidence type="ECO:0000256" key="4">
    <source>
        <dbReference type="ARBA" id="ARBA00023136"/>
    </source>
</evidence>
<keyword evidence="5" id="KW-0520">NAD</keyword>
<keyword evidence="3 5" id="KW-1133">Transmembrane helix</keyword>
<evidence type="ECO:0000313" key="17">
    <source>
        <dbReference type="EMBL" id="XDJ65424.1"/>
    </source>
</evidence>
<evidence type="ECO:0000313" key="15">
    <source>
        <dbReference type="EMBL" id="XDJ60536.1"/>
    </source>
</evidence>
<reference evidence="10" key="4">
    <citation type="submission" date="2024-05" db="EMBL/GenBank/DDBJ databases">
        <authorList>
            <person name="Luo Y.-C."/>
            <person name="Nicholds J."/>
            <person name="Mortimer T."/>
            <person name="Maboni G."/>
        </authorList>
    </citation>
    <scope>NUCLEOTIDE SEQUENCE</scope>
    <source>
        <strain evidence="22">140124</strain>
        <strain evidence="20">141555</strain>
        <strain evidence="21">143751</strain>
        <strain evidence="19">143811</strain>
        <strain evidence="18">144863</strain>
        <strain evidence="17">145849</strain>
        <strain evidence="16">145850</strain>
        <strain evidence="15">145852</strain>
        <strain evidence="14">150221</strain>
        <strain evidence="13">150964</strain>
        <strain evidence="12">151108</strain>
        <strain evidence="11">151836</strain>
        <strain evidence="10">153271</strain>
        <strain evidence="9">153920</strain>
    </source>
</reference>
<dbReference type="RefSeq" id="WP_343837120.1">
    <property type="nucleotide sequence ID" value="NZ_BAAAEX010000009.1"/>
</dbReference>
<sequence>MQNLFDFALATPEIVLLVLTGAVLLIDAFGNEPTRRMTFMLTMGALLVVILVSWGQWGEGTQGRTFSSLYVADSLGHFLKILSAISVAVTLIYGRAYAEKRDMMARGGEMYSLALLTLLGVFVMISAGSMLTVYLGVELMSFALYGLVALRRDHLAATEAAMKYYVLGCLASGILLYGMSMIYGATGQLGLVEIAQVIRDGGADRMPLVFGVVFIVSGLAFKMTAAPFHMWTPDVYQGAPTTVTLLVGSAPKFAALVITLRLLIEALHGIAVDWQPMLLILAVLSLAVGNIVAIAQSNFKRMLAYSTIGQMGFVFLGLMSGVYEGQAGASAEAYGASLFYVVIYVLTTLSTFGLILLMSRQGFECEEISDLKGLNRRNPLLAGVLMLSMFSLAGIPPLSGFYAKLVVLQAVVGAGHVWLAVFAVMCSLIGAFYYLRVVKAAYFDEPEDSITLGAGTLATRGVMSVNGLLVIGLGILPGGLMALCVDVIRQSLAF</sequence>
<dbReference type="EMBL" id="CP158264">
    <property type="protein sequence ID" value="XDJ73544.1"/>
    <property type="molecule type" value="Genomic_DNA"/>
</dbReference>
<evidence type="ECO:0000313" key="19">
    <source>
        <dbReference type="EMBL" id="XDJ73544.1"/>
    </source>
</evidence>
<comment type="similarity">
    <text evidence="5">Belongs to the complex I subunit 2 family.</text>
</comment>
<evidence type="ECO:0000313" key="12">
    <source>
        <dbReference type="EMBL" id="XDJ51193.1"/>
    </source>
</evidence>
<evidence type="ECO:0000256" key="1">
    <source>
        <dbReference type="ARBA" id="ARBA00004127"/>
    </source>
</evidence>
<feature type="transmembrane region" description="Helical" evidence="5">
    <location>
        <begin position="162"/>
        <end position="186"/>
    </location>
</feature>
<feature type="transmembrane region" description="Helical" evidence="5">
    <location>
        <begin position="6"/>
        <end position="26"/>
    </location>
</feature>
<comment type="subunit">
    <text evidence="5">NDH-1 is composed of 14 different subunits. Subunits NuoA, H, J, K, L, M, N constitute the membrane sector of the complex.</text>
</comment>